<protein>
    <submittedName>
        <fullName evidence="2">Helix-turn-helix domain-containing protein</fullName>
    </submittedName>
</protein>
<dbReference type="CDD" id="cd00093">
    <property type="entry name" value="HTH_XRE"/>
    <property type="match status" value="1"/>
</dbReference>
<keyword evidence="3" id="KW-1185">Reference proteome</keyword>
<sequence>MNDAATLARAIKAGEICREHGITQAQIADAVGASQSQVSRILSGRGLRQSRLMEEVCLYVEQFSVGVTADAVRGNAELVEAIQAAWDGSASHARALSTVIRSLSVLRAKPRAESQGSKDRQG</sequence>
<feature type="domain" description="HTH cro/C1-type" evidence="1">
    <location>
        <begin position="15"/>
        <end position="45"/>
    </location>
</feature>
<dbReference type="Gene3D" id="1.10.260.40">
    <property type="entry name" value="lambda repressor-like DNA-binding domains"/>
    <property type="match status" value="1"/>
</dbReference>
<proteinExistence type="predicted"/>
<evidence type="ECO:0000259" key="1">
    <source>
        <dbReference type="PROSITE" id="PS50943"/>
    </source>
</evidence>
<gene>
    <name evidence="2" type="ORF">ACG01O_21830</name>
</gene>
<dbReference type="Pfam" id="PF01381">
    <property type="entry name" value="HTH_3"/>
    <property type="match status" value="1"/>
</dbReference>
<dbReference type="PROSITE" id="PS50943">
    <property type="entry name" value="HTH_CROC1"/>
    <property type="match status" value="1"/>
</dbReference>
<comment type="caution">
    <text evidence="2">The sequence shown here is derived from an EMBL/GenBank/DDBJ whole genome shotgun (WGS) entry which is preliminary data.</text>
</comment>
<dbReference type="InterPro" id="IPR001387">
    <property type="entry name" value="Cro/C1-type_HTH"/>
</dbReference>
<evidence type="ECO:0000313" key="3">
    <source>
        <dbReference type="Proteomes" id="UP001606303"/>
    </source>
</evidence>
<evidence type="ECO:0000313" key="2">
    <source>
        <dbReference type="EMBL" id="MFG6469274.1"/>
    </source>
</evidence>
<reference evidence="2 3" key="1">
    <citation type="submission" date="2024-08" db="EMBL/GenBank/DDBJ databases">
        <authorList>
            <person name="Lu H."/>
        </authorList>
    </citation>
    <scope>NUCLEOTIDE SEQUENCE [LARGE SCALE GENOMIC DNA]</scope>
    <source>
        <strain evidence="2 3">BYS87W</strain>
    </source>
</reference>
<name>A0ABW7H4W0_9BURK</name>
<accession>A0ABW7H4W0</accession>
<dbReference type="InterPro" id="IPR010982">
    <property type="entry name" value="Lambda_DNA-bd_dom_sf"/>
</dbReference>
<dbReference type="EMBL" id="JBIGIB010000008">
    <property type="protein sequence ID" value="MFG6469274.1"/>
    <property type="molecule type" value="Genomic_DNA"/>
</dbReference>
<dbReference type="Proteomes" id="UP001606303">
    <property type="component" value="Unassembled WGS sequence"/>
</dbReference>
<dbReference type="RefSeq" id="WP_394387695.1">
    <property type="nucleotide sequence ID" value="NZ_JBIGIB010000008.1"/>
</dbReference>
<organism evidence="2 3">
    <name type="scientific">Pelomonas baiyunensis</name>
    <dbReference type="NCBI Taxonomy" id="3299026"/>
    <lineage>
        <taxon>Bacteria</taxon>
        <taxon>Pseudomonadati</taxon>
        <taxon>Pseudomonadota</taxon>
        <taxon>Betaproteobacteria</taxon>
        <taxon>Burkholderiales</taxon>
        <taxon>Sphaerotilaceae</taxon>
        <taxon>Roseateles</taxon>
    </lineage>
</organism>
<dbReference type="SUPFAM" id="SSF47413">
    <property type="entry name" value="lambda repressor-like DNA-binding domains"/>
    <property type="match status" value="1"/>
</dbReference>